<dbReference type="AlphaFoldDB" id="A0A075A388"/>
<accession>A0A075A388</accession>
<reference evidence="1 2" key="1">
    <citation type="submission" date="2013-11" db="EMBL/GenBank/DDBJ databases">
        <title>Opisthorchis viverrini - life in the bile duct.</title>
        <authorList>
            <person name="Young N.D."/>
            <person name="Nagarajan N."/>
            <person name="Lin S.J."/>
            <person name="Korhonen P.K."/>
            <person name="Jex A.R."/>
            <person name="Hall R.S."/>
            <person name="Safavi-Hemami H."/>
            <person name="Kaewkong W."/>
            <person name="Bertrand D."/>
            <person name="Gao S."/>
            <person name="Seet Q."/>
            <person name="Wongkham S."/>
            <person name="Teh B.T."/>
            <person name="Wongkham C."/>
            <person name="Intapan P.M."/>
            <person name="Maleewong W."/>
            <person name="Yang X."/>
            <person name="Hu M."/>
            <person name="Wang Z."/>
            <person name="Hofmann A."/>
            <person name="Sternberg P.W."/>
            <person name="Tan P."/>
            <person name="Wang J."/>
            <person name="Gasser R.B."/>
        </authorList>
    </citation>
    <scope>NUCLEOTIDE SEQUENCE [LARGE SCALE GENOMIC DNA]</scope>
</reference>
<proteinExistence type="predicted"/>
<protein>
    <submittedName>
        <fullName evidence="1">Uncharacterized protein</fullName>
    </submittedName>
</protein>
<evidence type="ECO:0000313" key="1">
    <source>
        <dbReference type="EMBL" id="KER30040.1"/>
    </source>
</evidence>
<dbReference type="KEGG" id="ovi:T265_03417"/>
<gene>
    <name evidence="1" type="ORF">T265_03417</name>
</gene>
<keyword evidence="2" id="KW-1185">Reference proteome</keyword>
<evidence type="ECO:0000313" key="2">
    <source>
        <dbReference type="Proteomes" id="UP000054324"/>
    </source>
</evidence>
<sequence length="62" mass="7306">MRRPGAAHSVTWKHYKRKLQLSSSRRNPRVSVNTLFQLNPNWTDFDRGIHLHINSVLRLDSP</sequence>
<dbReference type="RefSeq" id="XP_009166165.1">
    <property type="nucleotide sequence ID" value="XM_009167901.1"/>
</dbReference>
<dbReference type="EMBL" id="KL596667">
    <property type="protein sequence ID" value="KER30040.1"/>
    <property type="molecule type" value="Genomic_DNA"/>
</dbReference>
<dbReference type="CTD" id="20317604"/>
<name>A0A075A388_OPIVI</name>
<dbReference type="GeneID" id="20317604"/>
<dbReference type="Proteomes" id="UP000054324">
    <property type="component" value="Unassembled WGS sequence"/>
</dbReference>
<organism evidence="1 2">
    <name type="scientific">Opisthorchis viverrini</name>
    <name type="common">Southeast Asian liver fluke</name>
    <dbReference type="NCBI Taxonomy" id="6198"/>
    <lineage>
        <taxon>Eukaryota</taxon>
        <taxon>Metazoa</taxon>
        <taxon>Spiralia</taxon>
        <taxon>Lophotrochozoa</taxon>
        <taxon>Platyhelminthes</taxon>
        <taxon>Trematoda</taxon>
        <taxon>Digenea</taxon>
        <taxon>Opisthorchiida</taxon>
        <taxon>Opisthorchiata</taxon>
        <taxon>Opisthorchiidae</taxon>
        <taxon>Opisthorchis</taxon>
    </lineage>
</organism>